<dbReference type="InterPro" id="IPR000837">
    <property type="entry name" value="AP-1"/>
</dbReference>
<accession>A0AA88Y334</accession>
<dbReference type="GO" id="GO:0000978">
    <property type="term" value="F:RNA polymerase II cis-regulatory region sequence-specific DNA binding"/>
    <property type="evidence" value="ECO:0007669"/>
    <property type="project" value="TreeGrafter"/>
</dbReference>
<dbReference type="PANTHER" id="PTHR23351:SF24">
    <property type="entry name" value="ACTIVATING TRANSCRIPTION FACTOR 3-RELATED"/>
    <property type="match status" value="1"/>
</dbReference>
<dbReference type="InterPro" id="IPR004827">
    <property type="entry name" value="bZIP"/>
</dbReference>
<gene>
    <name evidence="7" type="ORF">FSP39_010334</name>
</gene>
<evidence type="ECO:0000313" key="8">
    <source>
        <dbReference type="Proteomes" id="UP001186944"/>
    </source>
</evidence>
<feature type="domain" description="BZIP" evidence="6">
    <location>
        <begin position="100"/>
        <end position="152"/>
    </location>
</feature>
<evidence type="ECO:0000256" key="3">
    <source>
        <dbReference type="ARBA" id="ARBA00023163"/>
    </source>
</evidence>
<dbReference type="SUPFAM" id="SSF57959">
    <property type="entry name" value="Leucine zipper domain"/>
    <property type="match status" value="1"/>
</dbReference>
<dbReference type="PROSITE" id="PS50217">
    <property type="entry name" value="BZIP"/>
    <property type="match status" value="1"/>
</dbReference>
<reference evidence="7" key="1">
    <citation type="submission" date="2019-08" db="EMBL/GenBank/DDBJ databases">
        <title>The improved chromosome-level genome for the pearl oyster Pinctada fucata martensii using PacBio sequencing and Hi-C.</title>
        <authorList>
            <person name="Zheng Z."/>
        </authorList>
    </citation>
    <scope>NUCLEOTIDE SEQUENCE</scope>
    <source>
        <strain evidence="7">ZZ-2019</strain>
        <tissue evidence="7">Adductor muscle</tissue>
    </source>
</reference>
<dbReference type="SMART" id="SM00338">
    <property type="entry name" value="BRLZ"/>
    <property type="match status" value="1"/>
</dbReference>
<keyword evidence="8" id="KW-1185">Reference proteome</keyword>
<dbReference type="PANTHER" id="PTHR23351">
    <property type="entry name" value="FOS TRANSCRIPTION FACTOR-RELATED"/>
    <property type="match status" value="1"/>
</dbReference>
<dbReference type="InterPro" id="IPR046347">
    <property type="entry name" value="bZIP_sf"/>
</dbReference>
<feature type="compositionally biased region" description="Low complexity" evidence="5">
    <location>
        <begin position="62"/>
        <end position="74"/>
    </location>
</feature>
<keyword evidence="4" id="KW-0175">Coiled coil</keyword>
<dbReference type="Gene3D" id="1.20.5.170">
    <property type="match status" value="1"/>
</dbReference>
<evidence type="ECO:0000256" key="2">
    <source>
        <dbReference type="ARBA" id="ARBA00023125"/>
    </source>
</evidence>
<dbReference type="AlphaFoldDB" id="A0AA88Y334"/>
<keyword evidence="1" id="KW-0805">Transcription regulation</keyword>
<evidence type="ECO:0000313" key="7">
    <source>
        <dbReference type="EMBL" id="KAK3093035.1"/>
    </source>
</evidence>
<feature type="compositionally biased region" description="Basic and acidic residues" evidence="5">
    <location>
        <begin position="78"/>
        <end position="89"/>
    </location>
</feature>
<feature type="region of interest" description="Disordered" evidence="5">
    <location>
        <begin position="62"/>
        <end position="89"/>
    </location>
</feature>
<organism evidence="7 8">
    <name type="scientific">Pinctada imbricata</name>
    <name type="common">Atlantic pearl-oyster</name>
    <name type="synonym">Pinctada martensii</name>
    <dbReference type="NCBI Taxonomy" id="66713"/>
    <lineage>
        <taxon>Eukaryota</taxon>
        <taxon>Metazoa</taxon>
        <taxon>Spiralia</taxon>
        <taxon>Lophotrochozoa</taxon>
        <taxon>Mollusca</taxon>
        <taxon>Bivalvia</taxon>
        <taxon>Autobranchia</taxon>
        <taxon>Pteriomorphia</taxon>
        <taxon>Pterioida</taxon>
        <taxon>Pterioidea</taxon>
        <taxon>Pteriidae</taxon>
        <taxon>Pinctada</taxon>
    </lineage>
</organism>
<feature type="coiled-coil region" evidence="4">
    <location>
        <begin position="129"/>
        <end position="159"/>
    </location>
</feature>
<keyword evidence="3" id="KW-0804">Transcription</keyword>
<evidence type="ECO:0000256" key="4">
    <source>
        <dbReference type="SAM" id="Coils"/>
    </source>
</evidence>
<sequence>MVRVLCQSPVSGSCSVSGVQGNQVSIVEGVIDRKAAMDAVQAMQGGDDSNFSADFNFSNFSGSNSESGSSTYSSDSDEQSKLTIDEDKCLDNYDPQEKVEKRRARRRERNKICAQAYRQRRRQQDASQKESLEDLLKRNKELLKQVKDLEEQKSIIEGLILKKAKIPWHWPYHPTPYHPTTSTVLVAMPTCATMEAVAMGAPMSMAANVPVAS</sequence>
<dbReference type="Pfam" id="PF07716">
    <property type="entry name" value="bZIP_2"/>
    <property type="match status" value="1"/>
</dbReference>
<evidence type="ECO:0000259" key="6">
    <source>
        <dbReference type="PROSITE" id="PS50217"/>
    </source>
</evidence>
<evidence type="ECO:0000256" key="5">
    <source>
        <dbReference type="SAM" id="MobiDB-lite"/>
    </source>
</evidence>
<proteinExistence type="predicted"/>
<keyword evidence="2" id="KW-0238">DNA-binding</keyword>
<dbReference type="GO" id="GO:0000981">
    <property type="term" value="F:DNA-binding transcription factor activity, RNA polymerase II-specific"/>
    <property type="evidence" value="ECO:0007669"/>
    <property type="project" value="TreeGrafter"/>
</dbReference>
<dbReference type="EMBL" id="VSWD01000009">
    <property type="protein sequence ID" value="KAK3093035.1"/>
    <property type="molecule type" value="Genomic_DNA"/>
</dbReference>
<name>A0AA88Y334_PINIB</name>
<dbReference type="GO" id="GO:0005634">
    <property type="term" value="C:nucleus"/>
    <property type="evidence" value="ECO:0007669"/>
    <property type="project" value="TreeGrafter"/>
</dbReference>
<dbReference type="Proteomes" id="UP001186944">
    <property type="component" value="Unassembled WGS sequence"/>
</dbReference>
<protein>
    <recommendedName>
        <fullName evidence="6">BZIP domain-containing protein</fullName>
    </recommendedName>
</protein>
<evidence type="ECO:0000256" key="1">
    <source>
        <dbReference type="ARBA" id="ARBA00023015"/>
    </source>
</evidence>
<comment type="caution">
    <text evidence="7">The sequence shown here is derived from an EMBL/GenBank/DDBJ whole genome shotgun (WGS) entry which is preliminary data.</text>
</comment>